<name>A0A1G7DC99_9FLAO</name>
<dbReference type="PANTHER" id="PTHR43673:SF10">
    <property type="entry name" value="NADH DEHYDROGENASE_NAD(P)H NITROREDUCTASE XCC3605-RELATED"/>
    <property type="match status" value="1"/>
</dbReference>
<evidence type="ECO:0000259" key="3">
    <source>
        <dbReference type="Pfam" id="PF00881"/>
    </source>
</evidence>
<evidence type="ECO:0000256" key="1">
    <source>
        <dbReference type="ARBA" id="ARBA00007118"/>
    </source>
</evidence>
<sequence>MTSPEQIQLENIADSDYEIFALLKQRYSPRTFKDVRVKKQHLNQLFEAVRWSPSSNNIQPWRFIYAERNSDAYQDILSCLSDFNKEWATNAPLLMLTAYYKKTQDDKDNFHALHDLGLAVGSMTTQAQYMGIAMHQMAGVDHEKAEKLFEVPEDYHITSAIALGYYGGELDKLSPELQEAELKERQRIDQSQFAFMDRWKNIRHDEN</sequence>
<dbReference type="InterPro" id="IPR000415">
    <property type="entry name" value="Nitroreductase-like"/>
</dbReference>
<gene>
    <name evidence="4" type="ORF">SAMN04487992_101478</name>
</gene>
<keyword evidence="2" id="KW-0560">Oxidoreductase</keyword>
<dbReference type="SUPFAM" id="SSF55469">
    <property type="entry name" value="FMN-dependent nitroreductase-like"/>
    <property type="match status" value="1"/>
</dbReference>
<dbReference type="Proteomes" id="UP000182114">
    <property type="component" value="Unassembled WGS sequence"/>
</dbReference>
<dbReference type="EMBL" id="FNBD01000001">
    <property type="protein sequence ID" value="SDE49177.1"/>
    <property type="molecule type" value="Genomic_DNA"/>
</dbReference>
<feature type="domain" description="Nitroreductase" evidence="3">
    <location>
        <begin position="23"/>
        <end position="165"/>
    </location>
</feature>
<proteinExistence type="inferred from homology"/>
<dbReference type="AlphaFoldDB" id="A0A1G7DC99"/>
<dbReference type="PANTHER" id="PTHR43673">
    <property type="entry name" value="NAD(P)H NITROREDUCTASE YDGI-RELATED"/>
    <property type="match status" value="1"/>
</dbReference>
<evidence type="ECO:0000256" key="2">
    <source>
        <dbReference type="ARBA" id="ARBA00023002"/>
    </source>
</evidence>
<protein>
    <submittedName>
        <fullName evidence="4">Nitroreductase</fullName>
    </submittedName>
</protein>
<dbReference type="GO" id="GO:0016491">
    <property type="term" value="F:oxidoreductase activity"/>
    <property type="evidence" value="ECO:0007669"/>
    <property type="project" value="UniProtKB-KW"/>
</dbReference>
<dbReference type="CDD" id="cd02138">
    <property type="entry name" value="TdsD-like"/>
    <property type="match status" value="1"/>
</dbReference>
<keyword evidence="5" id="KW-1185">Reference proteome</keyword>
<evidence type="ECO:0000313" key="5">
    <source>
        <dbReference type="Proteomes" id="UP000182114"/>
    </source>
</evidence>
<accession>A0A1G7DC99</accession>
<dbReference type="RefSeq" id="WP_024482076.1">
    <property type="nucleotide sequence ID" value="NZ_FNBD01000001.1"/>
</dbReference>
<reference evidence="5" key="1">
    <citation type="submission" date="2016-10" db="EMBL/GenBank/DDBJ databases">
        <authorList>
            <person name="Varghese N."/>
            <person name="Submissions S."/>
        </authorList>
    </citation>
    <scope>NUCLEOTIDE SEQUENCE [LARGE SCALE GENOMIC DNA]</scope>
    <source>
        <strain evidence="5">DSM 24729</strain>
    </source>
</reference>
<dbReference type="eggNOG" id="COG0778">
    <property type="taxonomic scope" value="Bacteria"/>
</dbReference>
<dbReference type="Pfam" id="PF00881">
    <property type="entry name" value="Nitroreductase"/>
    <property type="match status" value="1"/>
</dbReference>
<evidence type="ECO:0000313" key="4">
    <source>
        <dbReference type="EMBL" id="SDE49177.1"/>
    </source>
</evidence>
<comment type="similarity">
    <text evidence="1">Belongs to the nitroreductase family.</text>
</comment>
<dbReference type="InterPro" id="IPR029479">
    <property type="entry name" value="Nitroreductase"/>
</dbReference>
<dbReference type="Gene3D" id="3.40.109.10">
    <property type="entry name" value="NADH Oxidase"/>
    <property type="match status" value="1"/>
</dbReference>
<organism evidence="4 5">
    <name type="scientific">Cellulophaga baltica</name>
    <dbReference type="NCBI Taxonomy" id="76594"/>
    <lineage>
        <taxon>Bacteria</taxon>
        <taxon>Pseudomonadati</taxon>
        <taxon>Bacteroidota</taxon>
        <taxon>Flavobacteriia</taxon>
        <taxon>Flavobacteriales</taxon>
        <taxon>Flavobacteriaceae</taxon>
        <taxon>Cellulophaga</taxon>
    </lineage>
</organism>